<evidence type="ECO:0000256" key="2">
    <source>
        <dbReference type="SAM" id="Phobius"/>
    </source>
</evidence>
<gene>
    <name evidence="3" type="ORF">SAMN04487901_10456</name>
</gene>
<keyword evidence="2" id="KW-0812">Transmembrane</keyword>
<evidence type="ECO:0008006" key="5">
    <source>
        <dbReference type="Google" id="ProtNLM"/>
    </source>
</evidence>
<feature type="transmembrane region" description="Helical" evidence="2">
    <location>
        <begin position="20"/>
        <end position="42"/>
    </location>
</feature>
<protein>
    <recommendedName>
        <fullName evidence="5">Septum formation initiator</fullName>
    </recommendedName>
</protein>
<keyword evidence="2" id="KW-0472">Membrane</keyword>
<dbReference type="EMBL" id="FNCQ01000004">
    <property type="protein sequence ID" value="SDG44670.1"/>
    <property type="molecule type" value="Genomic_DNA"/>
</dbReference>
<dbReference type="STRING" id="645274.SAMN04487901_10456"/>
<dbReference type="Proteomes" id="UP000198779">
    <property type="component" value="Unassembled WGS sequence"/>
</dbReference>
<dbReference type="RefSeq" id="WP_091815522.1">
    <property type="nucleotide sequence ID" value="NZ_CP091790.1"/>
</dbReference>
<accession>A0A1G7UD47</accession>
<keyword evidence="1" id="KW-0175">Coiled coil</keyword>
<reference evidence="4" key="1">
    <citation type="submission" date="2016-10" db="EMBL/GenBank/DDBJ databases">
        <authorList>
            <person name="Varghese N."/>
            <person name="Submissions S."/>
        </authorList>
    </citation>
    <scope>NUCLEOTIDE SEQUENCE [LARGE SCALE GENOMIC DNA]</scope>
    <source>
        <strain evidence="4">BP1-148</strain>
    </source>
</reference>
<dbReference type="AlphaFoldDB" id="A0A1G7UD47"/>
<feature type="coiled-coil region" evidence="1">
    <location>
        <begin position="48"/>
        <end position="75"/>
    </location>
</feature>
<keyword evidence="2" id="KW-1133">Transmembrane helix</keyword>
<proteinExistence type="predicted"/>
<organism evidence="3 4">
    <name type="scientific">Prevotella communis</name>
    <dbReference type="NCBI Taxonomy" id="2913614"/>
    <lineage>
        <taxon>Bacteria</taxon>
        <taxon>Pseudomonadati</taxon>
        <taxon>Bacteroidota</taxon>
        <taxon>Bacteroidia</taxon>
        <taxon>Bacteroidales</taxon>
        <taxon>Prevotellaceae</taxon>
        <taxon>Prevotella</taxon>
    </lineage>
</organism>
<keyword evidence="4" id="KW-1185">Reference proteome</keyword>
<name>A0A1G7UD47_9BACT</name>
<evidence type="ECO:0000313" key="3">
    <source>
        <dbReference type="EMBL" id="SDG44670.1"/>
    </source>
</evidence>
<evidence type="ECO:0000313" key="4">
    <source>
        <dbReference type="Proteomes" id="UP000198779"/>
    </source>
</evidence>
<evidence type="ECO:0000256" key="1">
    <source>
        <dbReference type="SAM" id="Coils"/>
    </source>
</evidence>
<sequence>MKKIKETIKAFLAIPFVKYGVVLVIGVVLIGFVGSNSIWGHFRNKMRISELKDEIEHYEGEYRRDQTQIHQLQSNTKAMEKVARERFFMKTDEEDIFVLSDDQREFQQKNSKDETIE</sequence>